<reference evidence="5 6" key="1">
    <citation type="submission" date="2017-02" db="EMBL/GenBank/DDBJ databases">
        <title>Complete Genome of Candidatus Carsonella ruddii strain BC, a Nutritional Endosymbiont of Bactericera cockerelli.</title>
        <authorList>
            <person name="Riley A.B."/>
            <person name="Kim D.H."/>
            <person name="Hansen A.K."/>
        </authorList>
    </citation>
    <scope>NUCLEOTIDE SEQUENCE [LARGE SCALE GENOMIC DNA]</scope>
    <source>
        <strain evidence="5 6">BC</strain>
    </source>
</reference>
<dbReference type="AlphaFoldDB" id="A0A1U9RRY2"/>
<evidence type="ECO:0000259" key="4">
    <source>
        <dbReference type="PROSITE" id="PS51379"/>
    </source>
</evidence>
<sequence length="61" mass="7459">MKFKNFILYNIKKKIKNCINCNFCTIFCPKFKIYKKKKTIIIKQCNFCKYCNIFCKINCIK</sequence>
<gene>
    <name evidence="5" type="ORF">BW244_0121</name>
</gene>
<evidence type="ECO:0000256" key="1">
    <source>
        <dbReference type="ARBA" id="ARBA00022723"/>
    </source>
</evidence>
<accession>A0A1U9RRY2</accession>
<dbReference type="GO" id="GO:0051536">
    <property type="term" value="F:iron-sulfur cluster binding"/>
    <property type="evidence" value="ECO:0007669"/>
    <property type="project" value="UniProtKB-KW"/>
</dbReference>
<evidence type="ECO:0000313" key="5">
    <source>
        <dbReference type="EMBL" id="AQU89539.1"/>
    </source>
</evidence>
<dbReference type="Proteomes" id="UP000189666">
    <property type="component" value="Chromosome"/>
</dbReference>
<keyword evidence="2" id="KW-0408">Iron</keyword>
<dbReference type="PROSITE" id="PS00198">
    <property type="entry name" value="4FE4S_FER_1"/>
    <property type="match status" value="1"/>
</dbReference>
<evidence type="ECO:0000313" key="6">
    <source>
        <dbReference type="Proteomes" id="UP000189666"/>
    </source>
</evidence>
<dbReference type="RefSeq" id="WP_211118374.1">
    <property type="nucleotide sequence ID" value="NZ_CP019943.1"/>
</dbReference>
<dbReference type="InterPro" id="IPR017900">
    <property type="entry name" value="4Fe4S_Fe_S_CS"/>
</dbReference>
<keyword evidence="1" id="KW-0479">Metal-binding</keyword>
<dbReference type="SUPFAM" id="SSF54862">
    <property type="entry name" value="4Fe-4S ferredoxins"/>
    <property type="match status" value="1"/>
</dbReference>
<dbReference type="EMBL" id="CP019943">
    <property type="protein sequence ID" value="AQU89539.1"/>
    <property type="molecule type" value="Genomic_DNA"/>
</dbReference>
<dbReference type="PROSITE" id="PS51379">
    <property type="entry name" value="4FE4S_FER_2"/>
    <property type="match status" value="1"/>
</dbReference>
<evidence type="ECO:0000256" key="2">
    <source>
        <dbReference type="ARBA" id="ARBA00023004"/>
    </source>
</evidence>
<keyword evidence="3" id="KW-0411">Iron-sulfur</keyword>
<evidence type="ECO:0000256" key="3">
    <source>
        <dbReference type="ARBA" id="ARBA00023014"/>
    </source>
</evidence>
<dbReference type="InterPro" id="IPR017896">
    <property type="entry name" value="4Fe4S_Fe-S-bd"/>
</dbReference>
<proteinExistence type="predicted"/>
<dbReference type="GO" id="GO:0046872">
    <property type="term" value="F:metal ion binding"/>
    <property type="evidence" value="ECO:0007669"/>
    <property type="project" value="UniProtKB-KW"/>
</dbReference>
<name>A0A1U9RRY2_CARRU</name>
<feature type="domain" description="4Fe-4S ferredoxin-type" evidence="4">
    <location>
        <begin position="9"/>
        <end position="38"/>
    </location>
</feature>
<organism evidence="5 6">
    <name type="scientific">Carsonella ruddii</name>
    <dbReference type="NCBI Taxonomy" id="114186"/>
    <lineage>
        <taxon>Bacteria</taxon>
        <taxon>Pseudomonadati</taxon>
        <taxon>Pseudomonadota</taxon>
        <taxon>Gammaproteobacteria</taxon>
        <taxon>Oceanospirillales</taxon>
        <taxon>Halomonadaceae</taxon>
        <taxon>Zymobacter group</taxon>
        <taxon>Candidatus Carsonella</taxon>
    </lineage>
</organism>
<protein>
    <recommendedName>
        <fullName evidence="4">4Fe-4S ferredoxin-type domain-containing protein</fullName>
    </recommendedName>
</protein>